<protein>
    <recommendedName>
        <fullName evidence="3">Secreted protein</fullName>
    </recommendedName>
</protein>
<organism evidence="2">
    <name type="scientific">Arthrobacter sp. K5</name>
    <dbReference type="NCBI Taxonomy" id="2839623"/>
    <lineage>
        <taxon>Bacteria</taxon>
        <taxon>Bacillati</taxon>
        <taxon>Actinomycetota</taxon>
        <taxon>Actinomycetes</taxon>
        <taxon>Micrococcales</taxon>
        <taxon>Micrococcaceae</taxon>
        <taxon>Arthrobacter</taxon>
    </lineage>
</organism>
<reference evidence="2" key="1">
    <citation type="submission" date="2024-06" db="EMBL/GenBank/DDBJ databases">
        <title>Biodegradation of dimethachlon by Arthrobacter sp. K5: mechanistic insights and ecological implications.</title>
        <authorList>
            <person name="Hu S."/>
            <person name="Lu P."/>
        </authorList>
    </citation>
    <scope>NUCLEOTIDE SEQUENCE</scope>
    <source>
        <strain evidence="2">K5</strain>
    </source>
</reference>
<evidence type="ECO:0000313" key="2">
    <source>
        <dbReference type="EMBL" id="XCH11693.1"/>
    </source>
</evidence>
<name>A0AAU8ES77_9MICC</name>
<accession>A0AAU8ES77</accession>
<feature type="signal peptide" evidence="1">
    <location>
        <begin position="1"/>
        <end position="39"/>
    </location>
</feature>
<evidence type="ECO:0008006" key="3">
    <source>
        <dbReference type="Google" id="ProtNLM"/>
    </source>
</evidence>
<feature type="chain" id="PRO_5043482053" description="Secreted protein" evidence="1">
    <location>
        <begin position="40"/>
        <end position="176"/>
    </location>
</feature>
<gene>
    <name evidence="2" type="ORF">ABRP34_01370</name>
</gene>
<evidence type="ECO:0000256" key="1">
    <source>
        <dbReference type="SAM" id="SignalP"/>
    </source>
</evidence>
<keyword evidence="1" id="KW-0732">Signal</keyword>
<proteinExistence type="predicted"/>
<dbReference type="EMBL" id="CP159279">
    <property type="protein sequence ID" value="XCH11693.1"/>
    <property type="molecule type" value="Genomic_DNA"/>
</dbReference>
<dbReference type="AlphaFoldDB" id="A0AAU8ES77"/>
<dbReference type="RefSeq" id="WP_353711953.1">
    <property type="nucleotide sequence ID" value="NZ_CP159279.1"/>
</dbReference>
<sequence length="176" mass="20185">MFKNREPGRPKPRVHLALLCSILFSALLVPLTLAAPANAANPLGPTNGCSVWADTPHYHHTDRSGHKWINYRVYATCQAGRYIQVGRQHWERDDGRGCSSWNPFCDNDDNQGYTQTGWYWFGSNKTIVLDEVRSLMKTDSNCCEEPYQRVAFRVYSNGVTSPWVQWADSKYYSIPY</sequence>